<dbReference type="EnsemblBacteria" id="ACO79389">
    <property type="protein sequence ID" value="ACO79389"/>
    <property type="gene ID" value="Avin_32300"/>
</dbReference>
<dbReference type="Proteomes" id="UP000002424">
    <property type="component" value="Chromosome"/>
</dbReference>
<proteinExistence type="predicted"/>
<dbReference type="HOGENOM" id="CLU_3412342_0_0_6"/>
<evidence type="ECO:0000313" key="1">
    <source>
        <dbReference type="EMBL" id="ACO79389.1"/>
    </source>
</evidence>
<protein>
    <submittedName>
        <fullName evidence="1">Uncharacterized protein</fullName>
    </submittedName>
</protein>
<organism evidence="1 2">
    <name type="scientific">Azotobacter vinelandii (strain DJ / ATCC BAA-1303)</name>
    <dbReference type="NCBI Taxonomy" id="322710"/>
    <lineage>
        <taxon>Bacteria</taxon>
        <taxon>Pseudomonadati</taxon>
        <taxon>Pseudomonadota</taxon>
        <taxon>Gammaproteobacteria</taxon>
        <taxon>Pseudomonadales</taxon>
        <taxon>Pseudomonadaceae</taxon>
        <taxon>Azotobacter</taxon>
    </lineage>
</organism>
<gene>
    <name evidence="1" type="ordered locus">Avin_32300</name>
</gene>
<sequence>MGVAPGILVGKDALQHEFGGTTVFDHLE</sequence>
<dbReference type="EMBL" id="CP001157">
    <property type="protein sequence ID" value="ACO79389.1"/>
    <property type="molecule type" value="Genomic_DNA"/>
</dbReference>
<dbReference type="AlphaFoldDB" id="C1DP36"/>
<dbReference type="KEGG" id="avn:Avin_32300"/>
<evidence type="ECO:0000313" key="2">
    <source>
        <dbReference type="Proteomes" id="UP000002424"/>
    </source>
</evidence>
<name>C1DP36_AZOVD</name>
<accession>C1DP36</accession>
<reference evidence="1 2" key="1">
    <citation type="journal article" date="2009" name="J. Bacteriol.">
        <title>Genome sequence of Azotobacter vinelandii, an obligate aerobe specialized to support diverse anaerobic metabolic processes.</title>
        <authorList>
            <person name="Setubal J.C."/>
            <person name="dos Santos P."/>
            <person name="Goldman B.S."/>
            <person name="Ertesvag H."/>
            <person name="Espin G."/>
            <person name="Rubio L.M."/>
            <person name="Valla S."/>
            <person name="Almeida N.F."/>
            <person name="Balasubramanian D."/>
            <person name="Cromes L."/>
            <person name="Curatti L."/>
            <person name="Du Z."/>
            <person name="Godsy E."/>
            <person name="Goodner B."/>
            <person name="Hellner-Burris K."/>
            <person name="Hernandez J.A."/>
            <person name="Houmiel K."/>
            <person name="Imperial J."/>
            <person name="Kennedy C."/>
            <person name="Larson T.J."/>
            <person name="Latreille P."/>
            <person name="Ligon L.S."/>
            <person name="Lu J."/>
            <person name="Maerk M."/>
            <person name="Miller N.M."/>
            <person name="Norton S."/>
            <person name="O'Carroll I.P."/>
            <person name="Paulsen I."/>
            <person name="Raulfs E.C."/>
            <person name="Roemer R."/>
            <person name="Rosser J."/>
            <person name="Segura D."/>
            <person name="Slater S."/>
            <person name="Stricklin S.L."/>
            <person name="Studholme D.J."/>
            <person name="Sun J."/>
            <person name="Viana C.J."/>
            <person name="Wallin E."/>
            <person name="Wang B."/>
            <person name="Wheeler C."/>
            <person name="Zhu H."/>
            <person name="Dean D.R."/>
            <person name="Dixon R."/>
            <person name="Wood D."/>
        </authorList>
    </citation>
    <scope>NUCLEOTIDE SEQUENCE [LARGE SCALE GENOMIC DNA]</scope>
    <source>
        <strain evidence="2">DJ / ATCC BAA-1303</strain>
    </source>
</reference>
<keyword evidence="2" id="KW-1185">Reference proteome</keyword>